<evidence type="ECO:0000313" key="2">
    <source>
        <dbReference type="Proteomes" id="UP000030428"/>
    </source>
</evidence>
<proteinExistence type="predicted"/>
<dbReference type="Proteomes" id="UP000030428">
    <property type="component" value="Unassembled WGS sequence"/>
</dbReference>
<name>A0A0A6P443_9GAMM</name>
<gene>
    <name evidence="1" type="ORF">PN36_25130</name>
</gene>
<protein>
    <submittedName>
        <fullName evidence="1">Uncharacterized protein</fullName>
    </submittedName>
</protein>
<evidence type="ECO:0000313" key="1">
    <source>
        <dbReference type="EMBL" id="KHD05119.1"/>
    </source>
</evidence>
<comment type="caution">
    <text evidence="1">The sequence shown here is derived from an EMBL/GenBank/DDBJ whole genome shotgun (WGS) entry which is preliminary data.</text>
</comment>
<accession>A0A0A6P443</accession>
<reference evidence="1 2" key="1">
    <citation type="journal article" date="2016" name="Front. Microbiol.">
        <title>Single-Cell (Meta-)Genomics of a Dimorphic Candidatus Thiomargarita nelsonii Reveals Genomic Plasticity.</title>
        <authorList>
            <person name="Flood B.E."/>
            <person name="Fliss P."/>
            <person name="Jones D.S."/>
            <person name="Dick G.J."/>
            <person name="Jain S."/>
            <person name="Kaster A.K."/>
            <person name="Winkel M."/>
            <person name="Mussmann M."/>
            <person name="Bailey J."/>
        </authorList>
    </citation>
    <scope>NUCLEOTIDE SEQUENCE [LARGE SCALE GENOMIC DNA]</scope>
    <source>
        <strain evidence="1">Hydrate Ridge</strain>
    </source>
</reference>
<keyword evidence="2" id="KW-1185">Reference proteome</keyword>
<organism evidence="1 2">
    <name type="scientific">Candidatus Thiomargarita nelsonii</name>
    <dbReference type="NCBI Taxonomy" id="1003181"/>
    <lineage>
        <taxon>Bacteria</taxon>
        <taxon>Pseudomonadati</taxon>
        <taxon>Pseudomonadota</taxon>
        <taxon>Gammaproteobacteria</taxon>
        <taxon>Thiotrichales</taxon>
        <taxon>Thiotrichaceae</taxon>
        <taxon>Thiomargarita</taxon>
    </lineage>
</organism>
<sequence>MSLFFTAIKFAAVKHREQRRKDAKATPYINQCDSFGLIPQGKQSLNVKFLIWCEWIRLVRQPRESRGRREYSPVQGFKASKGQALWILDIFLRSVNRKPLGVKWFLGI</sequence>
<dbReference type="EMBL" id="JSZA02000135">
    <property type="protein sequence ID" value="KHD05119.1"/>
    <property type="molecule type" value="Genomic_DNA"/>
</dbReference>
<dbReference type="AlphaFoldDB" id="A0A0A6P443"/>